<reference evidence="3 4" key="1">
    <citation type="submission" date="2017-10" db="EMBL/GenBank/DDBJ databases">
        <title>Extensive intraspecific genome diversity in a model arbuscular mycorrhizal fungus.</title>
        <authorList>
            <person name="Chen E.C.H."/>
            <person name="Morin E."/>
            <person name="Baudet D."/>
            <person name="Noel J."/>
            <person name="Ndikumana S."/>
            <person name="Charron P."/>
            <person name="St-Onge C."/>
            <person name="Giorgi J."/>
            <person name="Grigoriev I.V."/>
            <person name="Roux C."/>
            <person name="Martin F.M."/>
            <person name="Corradi N."/>
        </authorList>
    </citation>
    <scope>NUCLEOTIDE SEQUENCE [LARGE SCALE GENOMIC DNA]</scope>
    <source>
        <strain evidence="3 4">A1</strain>
    </source>
</reference>
<feature type="domain" description="BTB" evidence="1">
    <location>
        <begin position="425"/>
        <end position="491"/>
    </location>
</feature>
<protein>
    <recommendedName>
        <fullName evidence="5">BTB domain-containing protein</fullName>
    </recommendedName>
</protein>
<dbReference type="Pfam" id="PF00092">
    <property type="entry name" value="VWA"/>
    <property type="match status" value="1"/>
</dbReference>
<dbReference type="EMBL" id="LLXH01001444">
    <property type="protein sequence ID" value="PKC58897.1"/>
    <property type="molecule type" value="Genomic_DNA"/>
</dbReference>
<dbReference type="VEuPathDB" id="FungiDB:RhiirA1_540809"/>
<feature type="domain" description="VWFA" evidence="2">
    <location>
        <begin position="32"/>
        <end position="216"/>
    </location>
</feature>
<dbReference type="InterPro" id="IPR051481">
    <property type="entry name" value="BTB-POZ/Galectin-3-binding"/>
</dbReference>
<dbReference type="Proteomes" id="UP000232688">
    <property type="component" value="Unassembled WGS sequence"/>
</dbReference>
<dbReference type="InterPro" id="IPR002035">
    <property type="entry name" value="VWF_A"/>
</dbReference>
<dbReference type="Gene3D" id="3.40.50.410">
    <property type="entry name" value="von Willebrand factor, type A domain"/>
    <property type="match status" value="1"/>
</dbReference>
<dbReference type="SUPFAM" id="SSF54695">
    <property type="entry name" value="POZ domain"/>
    <property type="match status" value="1"/>
</dbReference>
<evidence type="ECO:0000259" key="1">
    <source>
        <dbReference type="PROSITE" id="PS50097"/>
    </source>
</evidence>
<dbReference type="PROSITE" id="PS50234">
    <property type="entry name" value="VWFA"/>
    <property type="match status" value="1"/>
</dbReference>
<gene>
    <name evidence="3" type="ORF">RhiirA1_540809</name>
</gene>
<dbReference type="AlphaFoldDB" id="A0A2N0R6F7"/>
<dbReference type="PANTHER" id="PTHR24410:SF23">
    <property type="entry name" value="BTB DOMAIN-CONTAINING PROTEIN-RELATED"/>
    <property type="match status" value="1"/>
</dbReference>
<evidence type="ECO:0000313" key="3">
    <source>
        <dbReference type="EMBL" id="PKC58897.1"/>
    </source>
</evidence>
<comment type="caution">
    <text evidence="3">The sequence shown here is derived from an EMBL/GenBank/DDBJ whole genome shotgun (WGS) entry which is preliminary data.</text>
</comment>
<dbReference type="SMART" id="SM00327">
    <property type="entry name" value="VWA"/>
    <property type="match status" value="1"/>
</dbReference>
<dbReference type="CDD" id="cd18186">
    <property type="entry name" value="BTB_POZ_ZBTB_KLHL-like"/>
    <property type="match status" value="1"/>
</dbReference>
<dbReference type="InterPro" id="IPR000210">
    <property type="entry name" value="BTB/POZ_dom"/>
</dbReference>
<evidence type="ECO:0000313" key="4">
    <source>
        <dbReference type="Proteomes" id="UP000232688"/>
    </source>
</evidence>
<evidence type="ECO:0008006" key="5">
    <source>
        <dbReference type="Google" id="ProtNLM"/>
    </source>
</evidence>
<evidence type="ECO:0000259" key="2">
    <source>
        <dbReference type="PROSITE" id="PS50234"/>
    </source>
</evidence>
<sequence length="679" mass="77941">MSIRYYNYTKGKTVLSLNVPQAVLDNEHRALSLFICLDISGSMSGSPIRQAKDAILQIMGGLIERKVLAEKDITCFFFQSFCQEIRFRDHPGMLWANGGIKRYFEDVRSGGGTSFSAAFSSIIENLDRINTDLAIIFFTDGQDTDTRNNLEYAKTGLKTALKEASYSTEVHSIGFTNEHDAKLLSWLTKCGRKEGNFLYIRSSDEIVDKMKITLQLLESSYKTLYVKIGDETPQPANFDDEGVAVLILNDDASNVENKEVKILKDLKEGKEDYIFESLPSQIPASDPMSIQLIIFLVQREIIRLTNEISNYEEDDASKSERFNQILVEVNAYEEQLNTIASKKSSISSVIIQQCLDIKSTVLKFKDVLSEGLFGTLTNEKIAIINDLAYRNIVRQKITKRKLISNRFCEKLCQDFATFYEQKKFCDVTIDVGSCPNKKFEAHASILYARSTFFRKILDKGILHVIEVSCISSKTFEVLLKYIYSGYISLDNEPSEIFDLLLAAIKLDFEEVISYLESQLIKQHHKWLHENFELVHRTSQQHGILVDFCTDVIMNMLEKFLSDDFCEIKEEVLVELLKSHKLKLDEFEIWNRVLKWGLAKHPSLNPDPKVWSPKEVEAFSMTLKDILPLIRFFQFSSDQFTNSVRPYRKILSEDLYEELISYYMIPGYKPTSVVVLPPRV</sequence>
<dbReference type="VEuPathDB" id="FungiDB:RhiirFUN_003044"/>
<dbReference type="Gene3D" id="1.25.40.420">
    <property type="match status" value="1"/>
</dbReference>
<name>A0A2N0R6F7_9GLOM</name>
<accession>A0A2N0R6F7</accession>
<dbReference type="PROSITE" id="PS50097">
    <property type="entry name" value="BTB"/>
    <property type="match status" value="1"/>
</dbReference>
<dbReference type="SMART" id="SM00225">
    <property type="entry name" value="BTB"/>
    <property type="match status" value="1"/>
</dbReference>
<organism evidence="3 4">
    <name type="scientific">Rhizophagus irregularis</name>
    <dbReference type="NCBI Taxonomy" id="588596"/>
    <lineage>
        <taxon>Eukaryota</taxon>
        <taxon>Fungi</taxon>
        <taxon>Fungi incertae sedis</taxon>
        <taxon>Mucoromycota</taxon>
        <taxon>Glomeromycotina</taxon>
        <taxon>Glomeromycetes</taxon>
        <taxon>Glomerales</taxon>
        <taxon>Glomeraceae</taxon>
        <taxon>Rhizophagus</taxon>
    </lineage>
</organism>
<dbReference type="Pfam" id="PF00651">
    <property type="entry name" value="BTB"/>
    <property type="match status" value="1"/>
</dbReference>
<dbReference type="InterPro" id="IPR011333">
    <property type="entry name" value="SKP1/BTB/POZ_sf"/>
</dbReference>
<proteinExistence type="predicted"/>
<dbReference type="SUPFAM" id="SSF53300">
    <property type="entry name" value="vWA-like"/>
    <property type="match status" value="1"/>
</dbReference>
<dbReference type="PANTHER" id="PTHR24410">
    <property type="entry name" value="HL07962P-RELATED"/>
    <property type="match status" value="1"/>
</dbReference>
<dbReference type="CDD" id="cd00198">
    <property type="entry name" value="vWFA"/>
    <property type="match status" value="1"/>
</dbReference>
<dbReference type="InterPro" id="IPR036465">
    <property type="entry name" value="vWFA_dom_sf"/>
</dbReference>
<dbReference type="VEuPathDB" id="FungiDB:FUN_021210"/>
<dbReference type="Gene3D" id="3.30.710.10">
    <property type="entry name" value="Potassium Channel Kv1.1, Chain A"/>
    <property type="match status" value="1"/>
</dbReference>
<reference evidence="3 4" key="2">
    <citation type="submission" date="2017-10" db="EMBL/GenBank/DDBJ databases">
        <title>Genome analyses suggest a sexual origin of heterokaryosis in a supposedly ancient asexual fungus.</title>
        <authorList>
            <person name="Corradi N."/>
            <person name="Sedzielewska K."/>
            <person name="Noel J."/>
            <person name="Charron P."/>
            <person name="Farinelli L."/>
            <person name="Marton T."/>
            <person name="Kruger M."/>
            <person name="Pelin A."/>
            <person name="Brachmann A."/>
            <person name="Corradi N."/>
        </authorList>
    </citation>
    <scope>NUCLEOTIDE SEQUENCE [LARGE SCALE GENOMIC DNA]</scope>
    <source>
        <strain evidence="3 4">A1</strain>
    </source>
</reference>